<keyword evidence="1" id="KW-1133">Transmembrane helix</keyword>
<feature type="transmembrane region" description="Helical" evidence="1">
    <location>
        <begin position="12"/>
        <end position="36"/>
    </location>
</feature>
<keyword evidence="1" id="KW-0812">Transmembrane</keyword>
<evidence type="ECO:0000313" key="3">
    <source>
        <dbReference type="Proteomes" id="UP001634393"/>
    </source>
</evidence>
<comment type="caution">
    <text evidence="2">The sequence shown here is derived from an EMBL/GenBank/DDBJ whole genome shotgun (WGS) entry which is preliminary data.</text>
</comment>
<gene>
    <name evidence="2" type="ORF">ACJIZ3_019607</name>
</gene>
<accession>A0ABD3T261</accession>
<name>A0ABD3T261_9LAMI</name>
<dbReference type="Proteomes" id="UP001634393">
    <property type="component" value="Unassembled WGS sequence"/>
</dbReference>
<evidence type="ECO:0000313" key="2">
    <source>
        <dbReference type="EMBL" id="KAL3830805.1"/>
    </source>
</evidence>
<sequence>MFKHKCIYFRFYFILLTNYIYFTVYEVSLFSLSIYLDISASSFSKLDKFCSIKTLVTDTFILEHTAKSILLKELQKSPKNWYELRY</sequence>
<reference evidence="2 3" key="1">
    <citation type="submission" date="2024-12" db="EMBL/GenBank/DDBJ databases">
        <title>The unique morphological basis and parallel evolutionary history of personate flowers in Penstemon.</title>
        <authorList>
            <person name="Depatie T.H."/>
            <person name="Wessinger C.A."/>
        </authorList>
    </citation>
    <scope>NUCLEOTIDE SEQUENCE [LARGE SCALE GENOMIC DNA]</scope>
    <source>
        <strain evidence="2">WTNN_2</strain>
        <tissue evidence="2">Leaf</tissue>
    </source>
</reference>
<keyword evidence="1" id="KW-0472">Membrane</keyword>
<dbReference type="EMBL" id="JBJXBP010000005">
    <property type="protein sequence ID" value="KAL3830805.1"/>
    <property type="molecule type" value="Genomic_DNA"/>
</dbReference>
<keyword evidence="3" id="KW-1185">Reference proteome</keyword>
<dbReference type="AlphaFoldDB" id="A0ABD3T261"/>
<proteinExistence type="predicted"/>
<protein>
    <submittedName>
        <fullName evidence="2">Uncharacterized protein</fullName>
    </submittedName>
</protein>
<evidence type="ECO:0000256" key="1">
    <source>
        <dbReference type="SAM" id="Phobius"/>
    </source>
</evidence>
<organism evidence="2 3">
    <name type="scientific">Penstemon smallii</name>
    <dbReference type="NCBI Taxonomy" id="265156"/>
    <lineage>
        <taxon>Eukaryota</taxon>
        <taxon>Viridiplantae</taxon>
        <taxon>Streptophyta</taxon>
        <taxon>Embryophyta</taxon>
        <taxon>Tracheophyta</taxon>
        <taxon>Spermatophyta</taxon>
        <taxon>Magnoliopsida</taxon>
        <taxon>eudicotyledons</taxon>
        <taxon>Gunneridae</taxon>
        <taxon>Pentapetalae</taxon>
        <taxon>asterids</taxon>
        <taxon>lamiids</taxon>
        <taxon>Lamiales</taxon>
        <taxon>Plantaginaceae</taxon>
        <taxon>Cheloneae</taxon>
        <taxon>Penstemon</taxon>
    </lineage>
</organism>